<reference evidence="1" key="1">
    <citation type="submission" date="2019-11" db="EMBL/GenBank/DDBJ databases">
        <authorList>
            <person name="Liu Y."/>
            <person name="Hou J."/>
            <person name="Li T.-Q."/>
            <person name="Guan C.-H."/>
            <person name="Wu X."/>
            <person name="Wu H.-Z."/>
            <person name="Ling F."/>
            <person name="Zhang R."/>
            <person name="Shi X.-G."/>
            <person name="Ren J.-P."/>
            <person name="Chen E.-F."/>
            <person name="Sun J.-M."/>
        </authorList>
    </citation>
    <scope>NUCLEOTIDE SEQUENCE</scope>
    <source>
        <strain evidence="1">Adult_tree_wgs_1</strain>
        <tissue evidence="1">Leaves</tissue>
    </source>
</reference>
<dbReference type="OrthoDB" id="1697330at2759"/>
<dbReference type="PANTHER" id="PTHR44067">
    <property type="entry name" value="S-ADENOSYL-L-METHIONINE-DEPENDENT METHYLTRANSFERASE SUPERFAMILY PROTEIN-RELATED"/>
    <property type="match status" value="1"/>
</dbReference>
<sequence>MEALLRELNATHRQVTATHCLLTATFRQLTANQRQLKATHRKLTANRSQIDELTKQLKLNNFTVGALVKDLRRLKNPTSANQIINNPSILNYINCLPNETKLAIGPHELPLRHLSQMGSDHLYLPLGGAFLEYKNELTQYMTYTVGGECPVDDVFAQRLMLKGCEPLPRRRCHPKAPAGYINPTPLPGSLWATPPDTSIGRGKSQWLFDGGLDYGIDQVLSTKPHGTIRIGLDIGGGSGTFPAGMKERDVMTIITTSMNFDGPSNSFISSRGLLSICGDQIVPVPCYSTNRNDMGVPYGSRNLKSTNAIVTM</sequence>
<proteinExistence type="predicted"/>
<organism evidence="1 2">
    <name type="scientific">Rhododendron simsii</name>
    <name type="common">Sims's rhododendron</name>
    <dbReference type="NCBI Taxonomy" id="118357"/>
    <lineage>
        <taxon>Eukaryota</taxon>
        <taxon>Viridiplantae</taxon>
        <taxon>Streptophyta</taxon>
        <taxon>Embryophyta</taxon>
        <taxon>Tracheophyta</taxon>
        <taxon>Spermatophyta</taxon>
        <taxon>Magnoliopsida</taxon>
        <taxon>eudicotyledons</taxon>
        <taxon>Gunneridae</taxon>
        <taxon>Pentapetalae</taxon>
        <taxon>asterids</taxon>
        <taxon>Ericales</taxon>
        <taxon>Ericaceae</taxon>
        <taxon>Ericoideae</taxon>
        <taxon>Rhodoreae</taxon>
        <taxon>Rhododendron</taxon>
    </lineage>
</organism>
<comment type="caution">
    <text evidence="1">The sequence shown here is derived from an EMBL/GenBank/DDBJ whole genome shotgun (WGS) entry which is preliminary data.</text>
</comment>
<name>A0A834FWJ9_RHOSS</name>
<evidence type="ECO:0000313" key="1">
    <source>
        <dbReference type="EMBL" id="KAF7114236.1"/>
    </source>
</evidence>
<dbReference type="InterPro" id="IPR053223">
    <property type="entry name" value="Prob_Methyltransferase"/>
</dbReference>
<accession>A0A834FWJ9</accession>
<keyword evidence="2" id="KW-1185">Reference proteome</keyword>
<dbReference type="EMBL" id="WJXA01000229">
    <property type="protein sequence ID" value="KAF7114236.1"/>
    <property type="molecule type" value="Genomic_DNA"/>
</dbReference>
<dbReference type="Proteomes" id="UP000626092">
    <property type="component" value="Unassembled WGS sequence"/>
</dbReference>
<gene>
    <name evidence="1" type="ORF">RHSIM_RhsimUnG0091500</name>
</gene>
<protein>
    <submittedName>
        <fullName evidence="1">Uncharacterized protein</fullName>
    </submittedName>
</protein>
<evidence type="ECO:0000313" key="2">
    <source>
        <dbReference type="Proteomes" id="UP000626092"/>
    </source>
</evidence>
<dbReference type="PANTHER" id="PTHR44067:SF10">
    <property type="entry name" value="S-ADENOSYL-L-METHIONINE-DEPENDENT METHYLTRANSFERASE SUPERFAMILY PROTEIN"/>
    <property type="match status" value="1"/>
</dbReference>
<dbReference type="AlphaFoldDB" id="A0A834FWJ9"/>